<organism evidence="1 2">
    <name type="scientific">Lutimaribacter degradans</name>
    <dbReference type="NCBI Taxonomy" id="2945989"/>
    <lineage>
        <taxon>Bacteria</taxon>
        <taxon>Pseudomonadati</taxon>
        <taxon>Pseudomonadota</taxon>
        <taxon>Alphaproteobacteria</taxon>
        <taxon>Rhodobacterales</taxon>
        <taxon>Roseobacteraceae</taxon>
        <taxon>Lutimaribacter</taxon>
    </lineage>
</organism>
<gene>
    <name evidence="1" type="ORF">M8744_11105</name>
</gene>
<sequence>MAQRFGGKYSPDGTPNAPGNYRGSNPTRAGARVNMMFIVPLPLIWTAFTSPPVQMAQYLGALALLLLAAWMTREGILAQEAYDARKVARRPGAPRKLFGSALTGLGLGLAGIAGFGVIEAIIFALLGAGLHAFSFGLDPMRDKGMDGIDQFQTDRVARAVDEAEKHLAAMTDAAKRAGDRGVADRVARFQAVVRDMLRTVEDDPRDLTAARKYMSVYLMGARDATMKFADIYARNQSTQAKSDYLMLLTDLEEQFGAKTKRLLLDDHSDLTVEIEVLRDRLQREGMRSD</sequence>
<dbReference type="Proteomes" id="UP001203036">
    <property type="component" value="Unassembled WGS sequence"/>
</dbReference>
<reference evidence="1" key="1">
    <citation type="submission" date="2022-06" db="EMBL/GenBank/DDBJ databases">
        <title>Lutimaribacter sp. EGI FJ00013, a novel bacterium isolated from a salt lake sediment enrichment.</title>
        <authorList>
            <person name="Gao L."/>
            <person name="Fang B.-Z."/>
            <person name="Li W.-J."/>
        </authorList>
    </citation>
    <scope>NUCLEOTIDE SEQUENCE</scope>
    <source>
        <strain evidence="1">EGI FJ00013</strain>
    </source>
</reference>
<name>A0ACC5ZXB2_9RHOB</name>
<dbReference type="EMBL" id="JAMQGO010000006">
    <property type="protein sequence ID" value="MCM2562692.1"/>
    <property type="molecule type" value="Genomic_DNA"/>
</dbReference>
<comment type="caution">
    <text evidence="1">The sequence shown here is derived from an EMBL/GenBank/DDBJ whole genome shotgun (WGS) entry which is preliminary data.</text>
</comment>
<proteinExistence type="predicted"/>
<keyword evidence="2" id="KW-1185">Reference proteome</keyword>
<evidence type="ECO:0000313" key="1">
    <source>
        <dbReference type="EMBL" id="MCM2562692.1"/>
    </source>
</evidence>
<evidence type="ECO:0000313" key="2">
    <source>
        <dbReference type="Proteomes" id="UP001203036"/>
    </source>
</evidence>
<accession>A0ACC5ZXB2</accession>
<protein>
    <submittedName>
        <fullName evidence="1">5-bromo-4-chloroindolyl phosphate hydrolysis family protein</fullName>
    </submittedName>
</protein>